<accession>A0A4U7AQD7</accession>
<evidence type="ECO:0000256" key="1">
    <source>
        <dbReference type="SAM" id="MobiDB-lite"/>
    </source>
</evidence>
<feature type="region of interest" description="Disordered" evidence="1">
    <location>
        <begin position="270"/>
        <end position="302"/>
    </location>
</feature>
<name>A0A4U7AQD7_9PEZI</name>
<protein>
    <submittedName>
        <fullName evidence="2">Uncharacterized protein</fullName>
    </submittedName>
</protein>
<comment type="caution">
    <text evidence="2">The sequence shown here is derived from an EMBL/GenBank/DDBJ whole genome shotgun (WGS) entry which is preliminary data.</text>
</comment>
<evidence type="ECO:0000313" key="2">
    <source>
        <dbReference type="EMBL" id="TKX18661.1"/>
    </source>
</evidence>
<feature type="compositionally biased region" description="Low complexity" evidence="1">
    <location>
        <begin position="348"/>
        <end position="360"/>
    </location>
</feature>
<gene>
    <name evidence="2" type="ORF">C1H76_9451</name>
</gene>
<feature type="region of interest" description="Disordered" evidence="1">
    <location>
        <begin position="1"/>
        <end position="68"/>
    </location>
</feature>
<feature type="region of interest" description="Disordered" evidence="1">
    <location>
        <begin position="317"/>
        <end position="387"/>
    </location>
</feature>
<feature type="region of interest" description="Disordered" evidence="1">
    <location>
        <begin position="99"/>
        <end position="165"/>
    </location>
</feature>
<organism evidence="2 3">
    <name type="scientific">Elsinoe australis</name>
    <dbReference type="NCBI Taxonomy" id="40998"/>
    <lineage>
        <taxon>Eukaryota</taxon>
        <taxon>Fungi</taxon>
        <taxon>Dikarya</taxon>
        <taxon>Ascomycota</taxon>
        <taxon>Pezizomycotina</taxon>
        <taxon>Dothideomycetes</taxon>
        <taxon>Dothideomycetidae</taxon>
        <taxon>Myriangiales</taxon>
        <taxon>Elsinoaceae</taxon>
        <taxon>Elsinoe</taxon>
    </lineage>
</organism>
<dbReference type="EMBL" id="PTQR01000128">
    <property type="protein sequence ID" value="TKX18661.1"/>
    <property type="molecule type" value="Genomic_DNA"/>
</dbReference>
<proteinExistence type="predicted"/>
<evidence type="ECO:0000313" key="3">
    <source>
        <dbReference type="Proteomes" id="UP000308133"/>
    </source>
</evidence>
<feature type="compositionally biased region" description="Polar residues" evidence="1">
    <location>
        <begin position="104"/>
        <end position="113"/>
    </location>
</feature>
<dbReference type="Proteomes" id="UP000308133">
    <property type="component" value="Unassembled WGS sequence"/>
</dbReference>
<reference evidence="2 3" key="1">
    <citation type="submission" date="2018-02" db="EMBL/GenBank/DDBJ databases">
        <title>Draft genome sequences of Elsinoe sp., causing black scab on jojoba.</title>
        <authorList>
            <person name="Stodart B."/>
            <person name="Jeffress S."/>
            <person name="Ash G."/>
            <person name="Arun Chinnappa K."/>
        </authorList>
    </citation>
    <scope>NUCLEOTIDE SEQUENCE [LARGE SCALE GENOMIC DNA]</scope>
    <source>
        <strain evidence="2 3">Hillstone_2</strain>
    </source>
</reference>
<feature type="compositionally biased region" description="Polar residues" evidence="1">
    <location>
        <begin position="139"/>
        <end position="162"/>
    </location>
</feature>
<dbReference type="AlphaFoldDB" id="A0A4U7AQD7"/>
<feature type="compositionally biased region" description="Polar residues" evidence="1">
    <location>
        <begin position="1"/>
        <end position="34"/>
    </location>
</feature>
<feature type="compositionally biased region" description="Low complexity" evidence="1">
    <location>
        <begin position="48"/>
        <end position="62"/>
    </location>
</feature>
<feature type="compositionally biased region" description="Low complexity" evidence="1">
    <location>
        <begin position="317"/>
        <end position="327"/>
    </location>
</feature>
<sequence>MDAFSNVTTSTIFSSTNPYYRTGNFSGSSANYGPSKSAVRKQKSRDYQAGQFQGFGPSGSSANFGLSDSAMPGQQADYYQATGYQTTVYQATPGSAANVPLFDTPTQDQQSNYYHDGHFQDLESSGSSDNFPLYDPAMQGQQANDYQDDQSLNSTPGSSTMFQGLDLSLGAPNPFKDLPNSGSPMSDAEYDATMGSLVADFNASYRPSGTLNQGVANPGAIDPRLLQVAPVPQQQHVNDYQPLPGSNANFDLGQSQPFNNLAMPPAPTMGQQVNYQSAPGSFQPMPPLGPSQPTDNFTMAPTAPMVPQVDYQFTPGSSFQFSLGQSQPDNLPMWPQQQATYQAPPGSQPTTRPRPSQSRPFAPAPSKRPRRGQPLSNNDLENHPRRKVIVNKSGYVPQMTNHLQRLRSQGATTPSTVGNRSDVYLTAEKRIDPHLHPLRDADELPKRRRRAKRDYACEGSGDFDYGYDNDCADKYLEEGLAYVLA</sequence>
<feature type="compositionally biased region" description="Polar residues" evidence="1">
    <location>
        <begin position="270"/>
        <end position="280"/>
    </location>
</feature>